<gene>
    <name evidence="2" type="ORF">ACFO5R_11630</name>
</gene>
<evidence type="ECO:0000313" key="2">
    <source>
        <dbReference type="EMBL" id="MFC4542569.1"/>
    </source>
</evidence>
<evidence type="ECO:0000313" key="3">
    <source>
        <dbReference type="Proteomes" id="UP001595898"/>
    </source>
</evidence>
<proteinExistence type="predicted"/>
<dbReference type="AlphaFoldDB" id="A0ABD5PPV2"/>
<sequence length="182" mass="18324">MRLNRRNVLAGLGTIVAGGGAALGTGAFSSVEADRTVNISIADDNDSALLALDADGSSDLVTNDGGSGSDLKFNLDNLNDNATTKVEPAFTITNNGGQDVGVKVQAINTDDGDSVVGAFSFTSAANGHDLTSAPGTGEDGNLASNDPSESVTVNMSIDSDTGAPADANVIQIVADEQDYDVE</sequence>
<organism evidence="2 3">
    <name type="scientific">Halosolutus amylolyticus</name>
    <dbReference type="NCBI Taxonomy" id="2932267"/>
    <lineage>
        <taxon>Archaea</taxon>
        <taxon>Methanobacteriati</taxon>
        <taxon>Methanobacteriota</taxon>
        <taxon>Stenosarchaea group</taxon>
        <taxon>Halobacteria</taxon>
        <taxon>Halobacteriales</taxon>
        <taxon>Natrialbaceae</taxon>
        <taxon>Halosolutus</taxon>
    </lineage>
</organism>
<reference evidence="2 3" key="1">
    <citation type="journal article" date="2019" name="Int. J. Syst. Evol. Microbiol.">
        <title>The Global Catalogue of Microorganisms (GCM) 10K type strain sequencing project: providing services to taxonomists for standard genome sequencing and annotation.</title>
        <authorList>
            <consortium name="The Broad Institute Genomics Platform"/>
            <consortium name="The Broad Institute Genome Sequencing Center for Infectious Disease"/>
            <person name="Wu L."/>
            <person name="Ma J."/>
        </authorList>
    </citation>
    <scope>NUCLEOTIDE SEQUENCE [LARGE SCALE GENOMIC DNA]</scope>
    <source>
        <strain evidence="2 3">WLHS5</strain>
    </source>
</reference>
<protein>
    <recommendedName>
        <fullName evidence="4">DUF1102 domain-containing protein</fullName>
    </recommendedName>
</protein>
<keyword evidence="3" id="KW-1185">Reference proteome</keyword>
<dbReference type="InterPro" id="IPR006311">
    <property type="entry name" value="TAT_signal"/>
</dbReference>
<evidence type="ECO:0008006" key="4">
    <source>
        <dbReference type="Google" id="ProtNLM"/>
    </source>
</evidence>
<dbReference type="PROSITE" id="PS51318">
    <property type="entry name" value="TAT"/>
    <property type="match status" value="1"/>
</dbReference>
<evidence type="ECO:0000256" key="1">
    <source>
        <dbReference type="SAM" id="MobiDB-lite"/>
    </source>
</evidence>
<dbReference type="EMBL" id="JBHSFA010000007">
    <property type="protein sequence ID" value="MFC4542569.1"/>
    <property type="molecule type" value="Genomic_DNA"/>
</dbReference>
<comment type="caution">
    <text evidence="2">The sequence shown here is derived from an EMBL/GenBank/DDBJ whole genome shotgun (WGS) entry which is preliminary data.</text>
</comment>
<dbReference type="RefSeq" id="WP_250140733.1">
    <property type="nucleotide sequence ID" value="NZ_JALIQP010000002.1"/>
</dbReference>
<feature type="region of interest" description="Disordered" evidence="1">
    <location>
        <begin position="127"/>
        <end position="149"/>
    </location>
</feature>
<dbReference type="Proteomes" id="UP001595898">
    <property type="component" value="Unassembled WGS sequence"/>
</dbReference>
<accession>A0ABD5PPV2</accession>
<name>A0ABD5PPV2_9EURY</name>